<feature type="region of interest" description="Disordered" evidence="1">
    <location>
        <begin position="114"/>
        <end position="145"/>
    </location>
</feature>
<proteinExistence type="predicted"/>
<feature type="compositionally biased region" description="Pro residues" evidence="1">
    <location>
        <begin position="121"/>
        <end position="137"/>
    </location>
</feature>
<comment type="caution">
    <text evidence="2">The sequence shown here is derived from an EMBL/GenBank/DDBJ whole genome shotgun (WGS) entry which is preliminary data.</text>
</comment>
<reference evidence="2" key="1">
    <citation type="submission" date="2021-10" db="EMBL/GenBank/DDBJ databases">
        <authorList>
            <person name="Piombo E."/>
        </authorList>
    </citation>
    <scope>NUCLEOTIDE SEQUENCE</scope>
</reference>
<feature type="non-terminal residue" evidence="2">
    <location>
        <position position="145"/>
    </location>
</feature>
<keyword evidence="3" id="KW-1185">Reference proteome</keyword>
<evidence type="ECO:0000256" key="1">
    <source>
        <dbReference type="SAM" id="MobiDB-lite"/>
    </source>
</evidence>
<sequence>PHLVSLHLLCAPLLPTQWKIPDVSGLRAHALSFMKGPKYARKMSRNQLYRSGTKGLTSWPKDILVSAVEEIHRFRQDVANIVGKSRRRLVISTKVSQNARENIPILFSTDAFSTSSTPEGFNPPTPPAFNPPTPEPMELPYSIDQ</sequence>
<gene>
    <name evidence="2" type="ORF">CSOL1703_00016371</name>
</gene>
<organism evidence="2 3">
    <name type="scientific">Clonostachys solani</name>
    <dbReference type="NCBI Taxonomy" id="160281"/>
    <lineage>
        <taxon>Eukaryota</taxon>
        <taxon>Fungi</taxon>
        <taxon>Dikarya</taxon>
        <taxon>Ascomycota</taxon>
        <taxon>Pezizomycotina</taxon>
        <taxon>Sordariomycetes</taxon>
        <taxon>Hypocreomycetidae</taxon>
        <taxon>Hypocreales</taxon>
        <taxon>Bionectriaceae</taxon>
        <taxon>Clonostachys</taxon>
    </lineage>
</organism>
<name>A0A9N9ZED6_9HYPO</name>
<dbReference type="OrthoDB" id="5163836at2759"/>
<dbReference type="Proteomes" id="UP000775872">
    <property type="component" value="Unassembled WGS sequence"/>
</dbReference>
<evidence type="ECO:0000313" key="3">
    <source>
        <dbReference type="Proteomes" id="UP000775872"/>
    </source>
</evidence>
<evidence type="ECO:0000313" key="2">
    <source>
        <dbReference type="EMBL" id="CAH0054812.1"/>
    </source>
</evidence>
<accession>A0A9N9ZED6</accession>
<protein>
    <submittedName>
        <fullName evidence="2">Uncharacterized protein</fullName>
    </submittedName>
</protein>
<dbReference type="AlphaFoldDB" id="A0A9N9ZED6"/>
<dbReference type="EMBL" id="CABFOC020000052">
    <property type="protein sequence ID" value="CAH0054812.1"/>
    <property type="molecule type" value="Genomic_DNA"/>
</dbReference>